<sequence>MDDARLSESETELDYDSDQIQSDMQSVVGKLKEDPLSITPDDARRLSENFNASNPHSARIISAVEALAIANPELHDDKSTLGMPHASILTLVKDLQVAVDTSPEAVTPEMLSITQNIVNQMQNAVGLRNRPHPELEKELQKEFAKLEPKVEHGTVTKAEANHLHSLEARAHGHAEKGGLTAHAQSIAAKRERKFTPSSGDSALDSVKSSCCSSSGKCDKGVKVKGNQAPTEVSER</sequence>
<protein>
    <recommendedName>
        <fullName evidence="4">SMP domain-containing protein</fullName>
    </recommendedName>
</protein>
<proteinExistence type="predicted"/>
<feature type="region of interest" description="Disordered" evidence="1">
    <location>
        <begin position="1"/>
        <end position="21"/>
    </location>
</feature>
<dbReference type="AlphaFoldDB" id="A0A2T2NBW8"/>
<reference evidence="2 3" key="1">
    <citation type="journal article" date="2018" name="Front. Microbiol.">
        <title>Genome-Wide Analysis of Corynespora cassiicola Leaf Fall Disease Putative Effectors.</title>
        <authorList>
            <person name="Lopez D."/>
            <person name="Ribeiro S."/>
            <person name="Label P."/>
            <person name="Fumanal B."/>
            <person name="Venisse J.S."/>
            <person name="Kohler A."/>
            <person name="de Oliveira R.R."/>
            <person name="Labutti K."/>
            <person name="Lipzen A."/>
            <person name="Lail K."/>
            <person name="Bauer D."/>
            <person name="Ohm R.A."/>
            <person name="Barry K.W."/>
            <person name="Spatafora J."/>
            <person name="Grigoriev I.V."/>
            <person name="Martin F.M."/>
            <person name="Pujade-Renaud V."/>
        </authorList>
    </citation>
    <scope>NUCLEOTIDE SEQUENCE [LARGE SCALE GENOMIC DNA]</scope>
    <source>
        <strain evidence="2 3">Philippines</strain>
    </source>
</reference>
<name>A0A2T2NBW8_CORCC</name>
<keyword evidence="3" id="KW-1185">Reference proteome</keyword>
<evidence type="ECO:0000256" key="1">
    <source>
        <dbReference type="SAM" id="MobiDB-lite"/>
    </source>
</evidence>
<dbReference type="STRING" id="1448308.A0A2T2NBW8"/>
<evidence type="ECO:0000313" key="3">
    <source>
        <dbReference type="Proteomes" id="UP000240883"/>
    </source>
</evidence>
<accession>A0A2T2NBW8</accession>
<dbReference type="OrthoDB" id="2799468at2759"/>
<evidence type="ECO:0008006" key="4">
    <source>
        <dbReference type="Google" id="ProtNLM"/>
    </source>
</evidence>
<gene>
    <name evidence="2" type="ORF">BS50DRAFT_558660</name>
</gene>
<feature type="compositionally biased region" description="Low complexity" evidence="1">
    <location>
        <begin position="204"/>
        <end position="215"/>
    </location>
</feature>
<dbReference type="Proteomes" id="UP000240883">
    <property type="component" value="Unassembled WGS sequence"/>
</dbReference>
<feature type="region of interest" description="Disordered" evidence="1">
    <location>
        <begin position="172"/>
        <end position="235"/>
    </location>
</feature>
<organism evidence="2 3">
    <name type="scientific">Corynespora cassiicola Philippines</name>
    <dbReference type="NCBI Taxonomy" id="1448308"/>
    <lineage>
        <taxon>Eukaryota</taxon>
        <taxon>Fungi</taxon>
        <taxon>Dikarya</taxon>
        <taxon>Ascomycota</taxon>
        <taxon>Pezizomycotina</taxon>
        <taxon>Dothideomycetes</taxon>
        <taxon>Pleosporomycetidae</taxon>
        <taxon>Pleosporales</taxon>
        <taxon>Corynesporascaceae</taxon>
        <taxon>Corynespora</taxon>
    </lineage>
</organism>
<dbReference type="EMBL" id="KZ678140">
    <property type="protein sequence ID" value="PSN62942.1"/>
    <property type="molecule type" value="Genomic_DNA"/>
</dbReference>
<evidence type="ECO:0000313" key="2">
    <source>
        <dbReference type="EMBL" id="PSN62942.1"/>
    </source>
</evidence>